<evidence type="ECO:0000313" key="4">
    <source>
        <dbReference type="Proteomes" id="UP001194579"/>
    </source>
</evidence>
<dbReference type="HOGENOM" id="CLU_2481491_0_0_6"/>
<protein>
    <submittedName>
        <fullName evidence="1">Uncharacterized protein</fullName>
    </submittedName>
</protein>
<gene>
    <name evidence="1" type="ordered locus">W5S_4495</name>
    <name evidence="2" type="ORF">F6Q06_14260</name>
</gene>
<dbReference type="AlphaFoldDB" id="A0A0H3IAT3"/>
<dbReference type="EMBL" id="CP003415">
    <property type="protein sequence ID" value="AFI92541.1"/>
    <property type="molecule type" value="Genomic_DNA"/>
</dbReference>
<dbReference type="Proteomes" id="UP001194579">
    <property type="component" value="Unassembled WGS sequence"/>
</dbReference>
<evidence type="ECO:0000313" key="1">
    <source>
        <dbReference type="EMBL" id="AFI92541.1"/>
    </source>
</evidence>
<keyword evidence="4" id="KW-1185">Reference proteome</keyword>
<reference evidence="1" key="2">
    <citation type="submission" date="2012-03" db="EMBL/GenBank/DDBJ databases">
        <authorList>
            <person name="Koskinen P."/>
            <person name="Laine P."/>
            <person name="Niemi O."/>
            <person name="Nykyri J."/>
            <person name="Harjunpaa H."/>
            <person name="Auvinen P."/>
            <person name="Paulin L."/>
            <person name="Pirhonen M."/>
            <person name="Palva T."/>
            <person name="Holm L."/>
        </authorList>
    </citation>
    <scope>NUCLEOTIDE SEQUENCE</scope>
    <source>
        <strain evidence="1">SCC3193</strain>
    </source>
</reference>
<reference evidence="2" key="4">
    <citation type="submission" date="2024-05" db="EMBL/GenBank/DDBJ databases">
        <title>Identification of Pectobacterium versatile causing blackleg of potato from New York State with a whole genome sequencing approach.</title>
        <authorList>
            <person name="Ma X."/>
            <person name="Swingle B."/>
        </authorList>
    </citation>
    <scope>NUCLEOTIDE SEQUENCE</scope>
    <source>
        <strain evidence="2">NY1588A</strain>
    </source>
</reference>
<evidence type="ECO:0000313" key="3">
    <source>
        <dbReference type="Proteomes" id="UP000008044"/>
    </source>
</evidence>
<dbReference type="eggNOG" id="ENOG5032CEC">
    <property type="taxonomic scope" value="Bacteria"/>
</dbReference>
<proteinExistence type="predicted"/>
<organism evidence="1 3">
    <name type="scientific">Pectobacterium parmentieri</name>
    <dbReference type="NCBI Taxonomy" id="1905730"/>
    <lineage>
        <taxon>Bacteria</taxon>
        <taxon>Pseudomonadati</taxon>
        <taxon>Pseudomonadota</taxon>
        <taxon>Gammaproteobacteria</taxon>
        <taxon>Enterobacterales</taxon>
        <taxon>Pectobacteriaceae</taxon>
        <taxon>Pectobacterium</taxon>
    </lineage>
</organism>
<dbReference type="Pfam" id="PF24689">
    <property type="entry name" value="TriTu"/>
    <property type="match status" value="1"/>
</dbReference>
<dbReference type="RefSeq" id="WP_014701921.1">
    <property type="nucleotide sequence ID" value="NZ_BSWE01000009.1"/>
</dbReference>
<evidence type="ECO:0000313" key="2">
    <source>
        <dbReference type="EMBL" id="MBI0555644.1"/>
    </source>
</evidence>
<dbReference type="InterPro" id="IPR057062">
    <property type="entry name" value="TriTu"/>
</dbReference>
<name>A0A0H3IAT3_PECPM</name>
<dbReference type="EMBL" id="WABS01000027">
    <property type="protein sequence ID" value="MBI0555644.1"/>
    <property type="molecule type" value="Genomic_DNA"/>
</dbReference>
<sequence>MLNEIKDWILSNSTHQVEINRNEYTSSLVVDFEGENKIAKFTVWDDKSCMLEIILIDTEKYIINERAEFSDIAEIIKLFKKFNDLLR</sequence>
<accession>A0A0H3IAT3</accession>
<dbReference type="Proteomes" id="UP000008044">
    <property type="component" value="Chromosome"/>
</dbReference>
<dbReference type="KEGG" id="pec:W5S_4495"/>
<dbReference type="OMA" id="IRLWIIS"/>
<dbReference type="STRING" id="1905730.W5S_4495"/>
<reference evidence="1 3" key="1">
    <citation type="journal article" date="2012" name="J. Bacteriol.">
        <title>Genome sequence of Pectobacterium sp. strain SCC3193.</title>
        <authorList>
            <person name="Koskinen J.P."/>
            <person name="Laine P."/>
            <person name="Niemi O."/>
            <person name="Nykyri J."/>
            <person name="Harjunpaa H."/>
            <person name="Auvinen P."/>
            <person name="Paulin L."/>
            <person name="Pirhonen M."/>
            <person name="Palva T."/>
            <person name="Holm L."/>
        </authorList>
    </citation>
    <scope>NUCLEOTIDE SEQUENCE [LARGE SCALE GENOMIC DNA]</scope>
    <source>
        <strain evidence="1 3">SCC3193</strain>
    </source>
</reference>
<reference evidence="4" key="3">
    <citation type="submission" date="2023-07" db="EMBL/GenBank/DDBJ databases">
        <title>Identification of Pectobacterium versatile causing blackleg of potato from New York State with a whole genome sequencing approach.</title>
        <authorList>
            <person name="Ma X."/>
            <person name="Swingle B."/>
        </authorList>
    </citation>
    <scope>NUCLEOTIDE SEQUENCE [LARGE SCALE GENOMIC DNA]</scope>
    <source>
        <strain evidence="4">NY1588A</strain>
    </source>
</reference>